<feature type="region of interest" description="Disordered" evidence="1">
    <location>
        <begin position="100"/>
        <end position="138"/>
    </location>
</feature>
<dbReference type="Proteomes" id="UP000824261">
    <property type="component" value="Unassembled WGS sequence"/>
</dbReference>
<gene>
    <name evidence="3" type="ORF">IAA69_08330</name>
</gene>
<reference evidence="3" key="1">
    <citation type="submission" date="2020-10" db="EMBL/GenBank/DDBJ databases">
        <authorList>
            <person name="Gilroy R."/>
        </authorList>
    </citation>
    <scope>NUCLEOTIDE SEQUENCE</scope>
    <source>
        <strain evidence="3">ChiGjej1B1-2707</strain>
    </source>
</reference>
<dbReference type="EMBL" id="DVGB01000100">
    <property type="protein sequence ID" value="HIR02248.1"/>
    <property type="molecule type" value="Genomic_DNA"/>
</dbReference>
<evidence type="ECO:0000256" key="2">
    <source>
        <dbReference type="SAM" id="Phobius"/>
    </source>
</evidence>
<reference evidence="3" key="2">
    <citation type="journal article" date="2021" name="PeerJ">
        <title>Extensive microbial diversity within the chicken gut microbiome revealed by metagenomics and culture.</title>
        <authorList>
            <person name="Gilroy R."/>
            <person name="Ravi A."/>
            <person name="Getino M."/>
            <person name="Pursley I."/>
            <person name="Horton D.L."/>
            <person name="Alikhan N.F."/>
            <person name="Baker D."/>
            <person name="Gharbi K."/>
            <person name="Hall N."/>
            <person name="Watson M."/>
            <person name="Adriaenssens E.M."/>
            <person name="Foster-Nyarko E."/>
            <person name="Jarju S."/>
            <person name="Secka A."/>
            <person name="Antonio M."/>
            <person name="Oren A."/>
            <person name="Chaudhuri R.R."/>
            <person name="La Ragione R."/>
            <person name="Hildebrand F."/>
            <person name="Pallen M.J."/>
        </authorList>
    </citation>
    <scope>NUCLEOTIDE SEQUENCE</scope>
    <source>
        <strain evidence="3">ChiGjej1B1-2707</strain>
    </source>
</reference>
<comment type="caution">
    <text evidence="3">The sequence shown here is derived from an EMBL/GenBank/DDBJ whole genome shotgun (WGS) entry which is preliminary data.</text>
</comment>
<name>A0A9D1A376_9ACTN</name>
<feature type="compositionally biased region" description="Low complexity" evidence="1">
    <location>
        <begin position="122"/>
        <end position="133"/>
    </location>
</feature>
<feature type="transmembrane region" description="Helical" evidence="2">
    <location>
        <begin position="271"/>
        <end position="292"/>
    </location>
</feature>
<evidence type="ECO:0000256" key="1">
    <source>
        <dbReference type="SAM" id="MobiDB-lite"/>
    </source>
</evidence>
<proteinExistence type="predicted"/>
<protein>
    <submittedName>
        <fullName evidence="3">Uncharacterized protein</fullName>
    </submittedName>
</protein>
<keyword evidence="2" id="KW-0812">Transmembrane</keyword>
<evidence type="ECO:0000313" key="3">
    <source>
        <dbReference type="EMBL" id="HIR02248.1"/>
    </source>
</evidence>
<accession>A0A9D1A376</accession>
<keyword evidence="2" id="KW-1133">Transmembrane helix</keyword>
<keyword evidence="2" id="KW-0472">Membrane</keyword>
<dbReference type="AlphaFoldDB" id="A0A9D1A376"/>
<organism evidence="3 4">
    <name type="scientific">Candidatus Aveggerthella stercoripullorum</name>
    <dbReference type="NCBI Taxonomy" id="2840688"/>
    <lineage>
        <taxon>Bacteria</taxon>
        <taxon>Bacillati</taxon>
        <taxon>Actinomycetota</taxon>
        <taxon>Coriobacteriia</taxon>
        <taxon>Eggerthellales</taxon>
        <taxon>Eggerthellaceae</taxon>
        <taxon>Eggerthellaceae incertae sedis</taxon>
        <taxon>Candidatus Aveggerthella</taxon>
    </lineage>
</organism>
<evidence type="ECO:0000313" key="4">
    <source>
        <dbReference type="Proteomes" id="UP000824261"/>
    </source>
</evidence>
<sequence>MPTKPFPTKLFQGRKGAARMRAFGLLGAHDSASGRISDSAPSRAHALVPAQVPTSAPVRTSAPASSRAHALAFALVLGLALLLCAPCCAWAEEDGAAAESGNTSSAAAEPGDNASSEVTPEGTGRSAGSSSAANDENLVDPQLLPDSSFIYDTSIVDLSQADSYYDGQTVRVTGEVVGDRRQTLSDRDHCWITITDPAYDINNTVEIFMPDEQADRIDTYGAYGRIGTIVSVQGTFHLVCPEHDGASDVHATSMSISSRGREVKDAFEPMSFVPGLAAVGVGLLLMLALWYLRERGR</sequence>